<reference evidence="3" key="1">
    <citation type="submission" date="2024-03" db="EMBL/GenBank/DDBJ databases">
        <title>WGS assembly of Saponaria officinalis var. Norfolk2.</title>
        <authorList>
            <person name="Jenkins J."/>
            <person name="Shu S."/>
            <person name="Grimwood J."/>
            <person name="Barry K."/>
            <person name="Goodstein D."/>
            <person name="Schmutz J."/>
            <person name="Leebens-Mack J."/>
            <person name="Osbourn A."/>
        </authorList>
    </citation>
    <scope>NUCLEOTIDE SEQUENCE [LARGE SCALE GENOMIC DNA]</scope>
    <source>
        <strain evidence="3">JIC</strain>
    </source>
</reference>
<feature type="region of interest" description="Disordered" evidence="1">
    <location>
        <begin position="1"/>
        <end position="89"/>
    </location>
</feature>
<evidence type="ECO:0000313" key="3">
    <source>
        <dbReference type="EMBL" id="KAK9674486.1"/>
    </source>
</evidence>
<feature type="compositionally biased region" description="Basic and acidic residues" evidence="1">
    <location>
        <begin position="1"/>
        <end position="15"/>
    </location>
</feature>
<dbReference type="Proteomes" id="UP001443914">
    <property type="component" value="Unassembled WGS sequence"/>
</dbReference>
<feature type="compositionally biased region" description="Low complexity" evidence="1">
    <location>
        <begin position="24"/>
        <end position="64"/>
    </location>
</feature>
<name>A0AAW1HEK6_SAPOF</name>
<feature type="domain" description="Retrovirus-related Pol polyprotein from transposon TNT 1-94-like beta-barrel" evidence="2">
    <location>
        <begin position="175"/>
        <end position="236"/>
    </location>
</feature>
<protein>
    <recommendedName>
        <fullName evidence="2">Retrovirus-related Pol polyprotein from transposon TNT 1-94-like beta-barrel domain-containing protein</fullName>
    </recommendedName>
</protein>
<organism evidence="3 4">
    <name type="scientific">Saponaria officinalis</name>
    <name type="common">Common soapwort</name>
    <name type="synonym">Lychnis saponaria</name>
    <dbReference type="NCBI Taxonomy" id="3572"/>
    <lineage>
        <taxon>Eukaryota</taxon>
        <taxon>Viridiplantae</taxon>
        <taxon>Streptophyta</taxon>
        <taxon>Embryophyta</taxon>
        <taxon>Tracheophyta</taxon>
        <taxon>Spermatophyta</taxon>
        <taxon>Magnoliopsida</taxon>
        <taxon>eudicotyledons</taxon>
        <taxon>Gunneridae</taxon>
        <taxon>Pentapetalae</taxon>
        <taxon>Caryophyllales</taxon>
        <taxon>Caryophyllaceae</taxon>
        <taxon>Caryophylleae</taxon>
        <taxon>Saponaria</taxon>
    </lineage>
</organism>
<sequence>MLELEAHRKAARDETTTALVVPPSTTSDTSGWSDTTKPSAPSSSSGQPRSGGRNSGQRRNNNRSNHNKSRHDRAPATTTPAATWSPPWPYPWTPPPCPYPTHSGWTQPWMPWSQQPAPATSSRTPSSAPFVSRGGSSSVNRGSGQAYMAEPDVQPTDLGQAFQAMSLQPYTNGQWYMDTGASSHLTSDAGTLTLTSPRSHIRSIFVGNGSSIPVRGTGLAQIPTNSRALHLKNVLHTTYY</sequence>
<dbReference type="InterPro" id="IPR054722">
    <property type="entry name" value="PolX-like_BBD"/>
</dbReference>
<keyword evidence="4" id="KW-1185">Reference proteome</keyword>
<evidence type="ECO:0000256" key="1">
    <source>
        <dbReference type="SAM" id="MobiDB-lite"/>
    </source>
</evidence>
<dbReference type="EMBL" id="JBDFQZ010000012">
    <property type="protein sequence ID" value="KAK9674486.1"/>
    <property type="molecule type" value="Genomic_DNA"/>
</dbReference>
<feature type="compositionally biased region" description="Low complexity" evidence="1">
    <location>
        <begin position="75"/>
        <end position="85"/>
    </location>
</feature>
<comment type="caution">
    <text evidence="3">The sequence shown here is derived from an EMBL/GenBank/DDBJ whole genome shotgun (WGS) entry which is preliminary data.</text>
</comment>
<dbReference type="Pfam" id="PF22936">
    <property type="entry name" value="Pol_BBD"/>
    <property type="match status" value="1"/>
</dbReference>
<gene>
    <name evidence="3" type="ORF">RND81_12G235800</name>
</gene>
<feature type="compositionally biased region" description="Low complexity" evidence="1">
    <location>
        <begin position="116"/>
        <end position="144"/>
    </location>
</feature>
<proteinExistence type="predicted"/>
<evidence type="ECO:0000313" key="4">
    <source>
        <dbReference type="Proteomes" id="UP001443914"/>
    </source>
</evidence>
<dbReference type="AlphaFoldDB" id="A0AAW1HEK6"/>
<evidence type="ECO:0000259" key="2">
    <source>
        <dbReference type="Pfam" id="PF22936"/>
    </source>
</evidence>
<accession>A0AAW1HEK6</accession>
<feature type="region of interest" description="Disordered" evidence="1">
    <location>
        <begin position="110"/>
        <end position="144"/>
    </location>
</feature>